<keyword evidence="1" id="KW-1133">Transmembrane helix</keyword>
<evidence type="ECO:0000256" key="1">
    <source>
        <dbReference type="SAM" id="Phobius"/>
    </source>
</evidence>
<comment type="caution">
    <text evidence="2">The sequence shown here is derived from an EMBL/GenBank/DDBJ whole genome shotgun (WGS) entry which is preliminary data.</text>
</comment>
<reference evidence="2 3" key="1">
    <citation type="submission" date="2019-01" db="EMBL/GenBank/DDBJ databases">
        <authorList>
            <person name="Chen W.-M."/>
        </authorList>
    </citation>
    <scope>NUCLEOTIDE SEQUENCE [LARGE SCALE GENOMIC DNA]</scope>
    <source>
        <strain evidence="2 3">TLA-22</strain>
    </source>
</reference>
<dbReference type="AlphaFoldDB" id="A0A437J5F4"/>
<keyword evidence="3" id="KW-1185">Reference proteome</keyword>
<gene>
    <name evidence="2" type="ORF">ENE74_12590</name>
</gene>
<protein>
    <submittedName>
        <fullName evidence="2">Uncharacterized protein</fullName>
    </submittedName>
</protein>
<dbReference type="RefSeq" id="WP_127691278.1">
    <property type="nucleotide sequence ID" value="NZ_RZUL01000004.1"/>
</dbReference>
<name>A0A437J5F4_9SPHN</name>
<sequence>MAVMTILGPVRPTTGLLLRLTGGALLGLAWLCADWLARIMPPGIAEPVPTFALILALLMFVAATGGTSLLLLGGHILDPVRVSTRWARSAD</sequence>
<dbReference type="EMBL" id="RZUL01000004">
    <property type="protein sequence ID" value="RVT40179.1"/>
    <property type="molecule type" value="Genomic_DNA"/>
</dbReference>
<accession>A0A437J5F4</accession>
<keyword evidence="1" id="KW-0472">Membrane</keyword>
<proteinExistence type="predicted"/>
<keyword evidence="1" id="KW-0812">Transmembrane</keyword>
<feature type="transmembrane region" description="Helical" evidence="1">
    <location>
        <begin position="48"/>
        <end position="72"/>
    </location>
</feature>
<dbReference type="Proteomes" id="UP000282977">
    <property type="component" value="Unassembled WGS sequence"/>
</dbReference>
<evidence type="ECO:0000313" key="2">
    <source>
        <dbReference type="EMBL" id="RVT40179.1"/>
    </source>
</evidence>
<evidence type="ECO:0000313" key="3">
    <source>
        <dbReference type="Proteomes" id="UP000282977"/>
    </source>
</evidence>
<feature type="transmembrane region" description="Helical" evidence="1">
    <location>
        <begin position="16"/>
        <end position="36"/>
    </location>
</feature>
<organism evidence="2 3">
    <name type="scientific">Sphingobium algorifonticola</name>
    <dbReference type="NCBI Taxonomy" id="2008318"/>
    <lineage>
        <taxon>Bacteria</taxon>
        <taxon>Pseudomonadati</taxon>
        <taxon>Pseudomonadota</taxon>
        <taxon>Alphaproteobacteria</taxon>
        <taxon>Sphingomonadales</taxon>
        <taxon>Sphingomonadaceae</taxon>
        <taxon>Sphingobium</taxon>
    </lineage>
</organism>